<organism evidence="1">
    <name type="scientific">marine sediment metagenome</name>
    <dbReference type="NCBI Taxonomy" id="412755"/>
    <lineage>
        <taxon>unclassified sequences</taxon>
        <taxon>metagenomes</taxon>
        <taxon>ecological metagenomes</taxon>
    </lineage>
</organism>
<proteinExistence type="predicted"/>
<accession>A0A0F9E3U1</accession>
<gene>
    <name evidence="1" type="ORF">LCGC14_2201660</name>
</gene>
<sequence length="40" mass="4221">MPVSRHTASRIGAGIGGAARMNQAEELVGIPWLYQLALQG</sequence>
<dbReference type="EMBL" id="LAZR01029026">
    <property type="protein sequence ID" value="KKL60801.1"/>
    <property type="molecule type" value="Genomic_DNA"/>
</dbReference>
<comment type="caution">
    <text evidence="1">The sequence shown here is derived from an EMBL/GenBank/DDBJ whole genome shotgun (WGS) entry which is preliminary data.</text>
</comment>
<dbReference type="AlphaFoldDB" id="A0A0F9E3U1"/>
<reference evidence="1" key="1">
    <citation type="journal article" date="2015" name="Nature">
        <title>Complex archaea that bridge the gap between prokaryotes and eukaryotes.</title>
        <authorList>
            <person name="Spang A."/>
            <person name="Saw J.H."/>
            <person name="Jorgensen S.L."/>
            <person name="Zaremba-Niedzwiedzka K."/>
            <person name="Martijn J."/>
            <person name="Lind A.E."/>
            <person name="van Eijk R."/>
            <person name="Schleper C."/>
            <person name="Guy L."/>
            <person name="Ettema T.J."/>
        </authorList>
    </citation>
    <scope>NUCLEOTIDE SEQUENCE</scope>
</reference>
<feature type="non-terminal residue" evidence="1">
    <location>
        <position position="40"/>
    </location>
</feature>
<protein>
    <submittedName>
        <fullName evidence="1">Uncharacterized protein</fullName>
    </submittedName>
</protein>
<evidence type="ECO:0000313" key="1">
    <source>
        <dbReference type="EMBL" id="KKL60801.1"/>
    </source>
</evidence>
<name>A0A0F9E3U1_9ZZZZ</name>